<keyword evidence="3" id="KW-1185">Reference proteome</keyword>
<feature type="region of interest" description="Disordered" evidence="1">
    <location>
        <begin position="53"/>
        <end position="121"/>
    </location>
</feature>
<sequence>MGTDLNAPLGQNRKAAAGRARLATLTPARIAGGVVAAFVLGLSLWTALAPQGPFKEPESAASQTAETGSGAQAALDAAAPAAGTDTPAQAGIRREKGRSGARIEETRTADGSIVRKFSPASRDGGGPVILDAARIGQDPRSAAFPNDDLIEVTAFGKLPVIGPDGLRPLEQYARPWSGTRGTRIAIVVGGLGLSQTGTQRAIRTLPGEVTLAFASTGNSLARWMQEARRNGHEILLQLPLEPFDDLENDPGPDTLRAGFDAKKNLDLLHRAMAKITNYTGVMNFMGGKFLSSADALEPVLRDVSGRGLLFLDDSSSAQSLSGTIAGALEMPHAFADLQLDATLSREAILRKLDELERVARRNGTAIGVASAFDESVQAIADWIQEASQRGIEIVGVAALADLDPKR</sequence>
<dbReference type="SUPFAM" id="SSF88713">
    <property type="entry name" value="Glycoside hydrolase/deacetylase"/>
    <property type="match status" value="1"/>
</dbReference>
<dbReference type="InterPro" id="IPR011330">
    <property type="entry name" value="Glyco_hydro/deAcase_b/a-brl"/>
</dbReference>
<feature type="compositionally biased region" description="Polar residues" evidence="1">
    <location>
        <begin position="60"/>
        <end position="69"/>
    </location>
</feature>
<protein>
    <recommendedName>
        <fullName evidence="4">Divergent polysaccharide deacetylase family protein</fullName>
    </recommendedName>
</protein>
<proteinExistence type="predicted"/>
<accession>A0A2T5BAT8</accession>
<dbReference type="AlphaFoldDB" id="A0A2T5BAT8"/>
<organism evidence="2 3">
    <name type="scientific">Mycoplana dimorpha</name>
    <dbReference type="NCBI Taxonomy" id="28320"/>
    <lineage>
        <taxon>Bacteria</taxon>
        <taxon>Pseudomonadati</taxon>
        <taxon>Pseudomonadota</taxon>
        <taxon>Alphaproteobacteria</taxon>
        <taxon>Hyphomicrobiales</taxon>
        <taxon>Rhizobiaceae</taxon>
        <taxon>Mycoplana</taxon>
    </lineage>
</organism>
<comment type="caution">
    <text evidence="2">The sequence shown here is derived from an EMBL/GenBank/DDBJ whole genome shotgun (WGS) entry which is preliminary data.</text>
</comment>
<name>A0A2T5BAT8_MYCDI</name>
<dbReference type="PANTHER" id="PTHR30105:SF2">
    <property type="entry name" value="DIVERGENT POLYSACCHARIDE DEACETYLASE SUPERFAMILY"/>
    <property type="match status" value="1"/>
</dbReference>
<dbReference type="Pfam" id="PF04748">
    <property type="entry name" value="Polysacc_deac_2"/>
    <property type="match status" value="1"/>
</dbReference>
<dbReference type="Proteomes" id="UP000241247">
    <property type="component" value="Unassembled WGS sequence"/>
</dbReference>
<evidence type="ECO:0000313" key="2">
    <source>
        <dbReference type="EMBL" id="PTM96100.1"/>
    </source>
</evidence>
<feature type="compositionally biased region" description="Low complexity" evidence="1">
    <location>
        <begin position="70"/>
        <end position="90"/>
    </location>
</feature>
<dbReference type="RefSeq" id="WP_108002191.1">
    <property type="nucleotide sequence ID" value="NZ_JBHEEX010000009.1"/>
</dbReference>
<reference evidence="2 3" key="1">
    <citation type="submission" date="2018-04" db="EMBL/GenBank/DDBJ databases">
        <title>Genomic Encyclopedia of Type Strains, Phase IV (KMG-IV): sequencing the most valuable type-strain genomes for metagenomic binning, comparative biology and taxonomic classification.</title>
        <authorList>
            <person name="Goeker M."/>
        </authorList>
    </citation>
    <scope>NUCLEOTIDE SEQUENCE [LARGE SCALE GENOMIC DNA]</scope>
    <source>
        <strain evidence="2 3">DSM 7138</strain>
    </source>
</reference>
<dbReference type="OrthoDB" id="9784811at2"/>
<dbReference type="Gene3D" id="3.20.20.370">
    <property type="entry name" value="Glycoside hydrolase/deacetylase"/>
    <property type="match status" value="1"/>
</dbReference>
<evidence type="ECO:0008006" key="4">
    <source>
        <dbReference type="Google" id="ProtNLM"/>
    </source>
</evidence>
<evidence type="ECO:0000256" key="1">
    <source>
        <dbReference type="SAM" id="MobiDB-lite"/>
    </source>
</evidence>
<dbReference type="GO" id="GO:0005975">
    <property type="term" value="P:carbohydrate metabolic process"/>
    <property type="evidence" value="ECO:0007669"/>
    <property type="project" value="InterPro"/>
</dbReference>
<dbReference type="InterPro" id="IPR006837">
    <property type="entry name" value="Divergent_DAC"/>
</dbReference>
<dbReference type="PANTHER" id="PTHR30105">
    <property type="entry name" value="UNCHARACTERIZED YIBQ-RELATED"/>
    <property type="match status" value="1"/>
</dbReference>
<gene>
    <name evidence="2" type="ORF">C7449_103113</name>
</gene>
<dbReference type="EMBL" id="PZZZ01000003">
    <property type="protein sequence ID" value="PTM96100.1"/>
    <property type="molecule type" value="Genomic_DNA"/>
</dbReference>
<feature type="compositionally biased region" description="Basic and acidic residues" evidence="1">
    <location>
        <begin position="92"/>
        <end position="108"/>
    </location>
</feature>
<evidence type="ECO:0000313" key="3">
    <source>
        <dbReference type="Proteomes" id="UP000241247"/>
    </source>
</evidence>
<dbReference type="CDD" id="cd10936">
    <property type="entry name" value="CE4_DAC2"/>
    <property type="match status" value="1"/>
</dbReference>